<gene>
    <name evidence="2" type="ORF">K435DRAFT_799030</name>
</gene>
<evidence type="ECO:0000313" key="3">
    <source>
        <dbReference type="Proteomes" id="UP000297245"/>
    </source>
</evidence>
<evidence type="ECO:0000313" key="2">
    <source>
        <dbReference type="EMBL" id="THU94256.1"/>
    </source>
</evidence>
<dbReference type="EMBL" id="ML179228">
    <property type="protein sequence ID" value="THU94256.1"/>
    <property type="molecule type" value="Genomic_DNA"/>
</dbReference>
<dbReference type="Proteomes" id="UP000297245">
    <property type="component" value="Unassembled WGS sequence"/>
</dbReference>
<feature type="compositionally biased region" description="Polar residues" evidence="1">
    <location>
        <begin position="124"/>
        <end position="141"/>
    </location>
</feature>
<name>A0A4S8LX37_DENBC</name>
<dbReference type="AlphaFoldDB" id="A0A4S8LX37"/>
<protein>
    <submittedName>
        <fullName evidence="2">Uncharacterized protein</fullName>
    </submittedName>
</protein>
<accession>A0A4S8LX37</accession>
<feature type="region of interest" description="Disordered" evidence="1">
    <location>
        <begin position="124"/>
        <end position="157"/>
    </location>
</feature>
<keyword evidence="3" id="KW-1185">Reference proteome</keyword>
<organism evidence="2 3">
    <name type="scientific">Dendrothele bispora (strain CBS 962.96)</name>
    <dbReference type="NCBI Taxonomy" id="1314807"/>
    <lineage>
        <taxon>Eukaryota</taxon>
        <taxon>Fungi</taxon>
        <taxon>Dikarya</taxon>
        <taxon>Basidiomycota</taxon>
        <taxon>Agaricomycotina</taxon>
        <taxon>Agaricomycetes</taxon>
        <taxon>Agaricomycetidae</taxon>
        <taxon>Agaricales</taxon>
        <taxon>Agaricales incertae sedis</taxon>
        <taxon>Dendrothele</taxon>
    </lineage>
</organism>
<proteinExistence type="predicted"/>
<sequence>MGVIFASRIPGVGTSIDLDTDGIYLNDTAVEGSTLASGAQVSSSHSAYSSVINSESSFVTSVSTANTLATNNGRKANNNSSSNFEHNLDMQLFSSTPLPAKLRLHLVLQLQLIAVLPFHDITYSNNETQGSQEGTSITQGGERNVAPNDSGDKSTSALPKSTIIGVSAIGGVINNEGVNLDVVSYEALLGRVNLQRPPDPWEWRICSRSQDDRMSALHYSRAGNMGARTSLADFKRIAVSSCPFEIENLPTQKRKGNRKEKKRRE</sequence>
<evidence type="ECO:0000256" key="1">
    <source>
        <dbReference type="SAM" id="MobiDB-lite"/>
    </source>
</evidence>
<reference evidence="2 3" key="1">
    <citation type="journal article" date="2019" name="Nat. Ecol. Evol.">
        <title>Megaphylogeny resolves global patterns of mushroom evolution.</title>
        <authorList>
            <person name="Varga T."/>
            <person name="Krizsan K."/>
            <person name="Foldi C."/>
            <person name="Dima B."/>
            <person name="Sanchez-Garcia M."/>
            <person name="Sanchez-Ramirez S."/>
            <person name="Szollosi G.J."/>
            <person name="Szarkandi J.G."/>
            <person name="Papp V."/>
            <person name="Albert L."/>
            <person name="Andreopoulos W."/>
            <person name="Angelini C."/>
            <person name="Antonin V."/>
            <person name="Barry K.W."/>
            <person name="Bougher N.L."/>
            <person name="Buchanan P."/>
            <person name="Buyck B."/>
            <person name="Bense V."/>
            <person name="Catcheside P."/>
            <person name="Chovatia M."/>
            <person name="Cooper J."/>
            <person name="Damon W."/>
            <person name="Desjardin D."/>
            <person name="Finy P."/>
            <person name="Geml J."/>
            <person name="Haridas S."/>
            <person name="Hughes K."/>
            <person name="Justo A."/>
            <person name="Karasinski D."/>
            <person name="Kautmanova I."/>
            <person name="Kiss B."/>
            <person name="Kocsube S."/>
            <person name="Kotiranta H."/>
            <person name="LaButti K.M."/>
            <person name="Lechner B.E."/>
            <person name="Liimatainen K."/>
            <person name="Lipzen A."/>
            <person name="Lukacs Z."/>
            <person name="Mihaltcheva S."/>
            <person name="Morgado L.N."/>
            <person name="Niskanen T."/>
            <person name="Noordeloos M.E."/>
            <person name="Ohm R.A."/>
            <person name="Ortiz-Santana B."/>
            <person name="Ovrebo C."/>
            <person name="Racz N."/>
            <person name="Riley R."/>
            <person name="Savchenko A."/>
            <person name="Shiryaev A."/>
            <person name="Soop K."/>
            <person name="Spirin V."/>
            <person name="Szebenyi C."/>
            <person name="Tomsovsky M."/>
            <person name="Tulloss R.E."/>
            <person name="Uehling J."/>
            <person name="Grigoriev I.V."/>
            <person name="Vagvolgyi C."/>
            <person name="Papp T."/>
            <person name="Martin F.M."/>
            <person name="Miettinen O."/>
            <person name="Hibbett D.S."/>
            <person name="Nagy L.G."/>
        </authorList>
    </citation>
    <scope>NUCLEOTIDE SEQUENCE [LARGE SCALE GENOMIC DNA]</scope>
    <source>
        <strain evidence="2 3">CBS 962.96</strain>
    </source>
</reference>